<gene>
    <name evidence="4" type="primary">LOC108715346</name>
</gene>
<feature type="compositionally biased region" description="Basic and acidic residues" evidence="2">
    <location>
        <begin position="297"/>
        <end position="314"/>
    </location>
</feature>
<evidence type="ECO:0000313" key="3">
    <source>
        <dbReference type="Proteomes" id="UP000186698"/>
    </source>
</evidence>
<name>A0A1L8I032_XENLA</name>
<keyword evidence="3" id="KW-1185">Reference proteome</keyword>
<dbReference type="AlphaFoldDB" id="A0A1L8I032"/>
<feature type="region of interest" description="Disordered" evidence="2">
    <location>
        <begin position="398"/>
        <end position="418"/>
    </location>
</feature>
<dbReference type="OrthoDB" id="10051906at2759"/>
<evidence type="ECO:0000313" key="4">
    <source>
        <dbReference type="RefSeq" id="XP_041421664.1"/>
    </source>
</evidence>
<dbReference type="Proteomes" id="UP000186698">
    <property type="component" value="Chromosome 1L"/>
</dbReference>
<sequence>MTNLLGDRTCMESLRKDITDLQGTLIDVFSRVGAVRYPSWKFPDKMSCDLDLVDLMERYDYVEGDSEYTQLSHVVLLELIVDRLLLLLQSFTTYIELINSKGDLPPSRALGPSMSVGLAVRKYWSNMLKLGTVYQQVKSSVDTSARVRTTDTPRPQFGISSSKHGSQSCIANNTRTVCSQTVESSLVPCDTCAIAQRSLCEVSNAIINLCTGQNLPCSLSKMRDVLPTGRILSPTEMSYWASEESKDLTRIDKHLSELMQIICPLKDQLGATKAENEKLQKSVESCRKQLQEQKEEQQKQAQQYERKLQEKRQQNQETVDMLEKDKQELKRGSLALEERISFFKEELKDQHSTIRDLERARKELVGEMCGMVNKTEVSLLEQKMSDLKSHLESTLKKLQDSEEAMSKERARSESLQNHKESLQMKQRSLLQQLDRLAQENEDLQGTVCEAEEEKAKLVEEIAEIEREKKVLRSQLEEQQEVVKALQQEKKILEESALGVDRQLVELKQSLQEQRKREKLLALYPELQPPPEFESTGDVTQDMEKQLQANNLRITILEEENSRLRATLFKLREKSHQEPLRLVPQTQLWNIPHATESAGLEPQHEVKKEPCPKLNLRDTSQSSIGSIHERRVSTGGTRQMLNVLTFPPENPPISAFARAKQVKGRKWTPSSELN</sequence>
<protein>
    <submittedName>
        <fullName evidence="4">Coiled-coil domain-containing protein 157-like isoform X1</fullName>
    </submittedName>
</protein>
<keyword evidence="1" id="KW-0175">Coiled coil</keyword>
<evidence type="ECO:0000256" key="2">
    <source>
        <dbReference type="SAM" id="MobiDB-lite"/>
    </source>
</evidence>
<proteinExistence type="predicted"/>
<dbReference type="CTD" id="108715346"/>
<evidence type="ECO:0000256" key="1">
    <source>
        <dbReference type="SAM" id="Coils"/>
    </source>
</evidence>
<dbReference type="PaxDb" id="8355-A0A1L8I032"/>
<feature type="region of interest" description="Disordered" evidence="2">
    <location>
        <begin position="297"/>
        <end position="319"/>
    </location>
</feature>
<dbReference type="GeneID" id="108715346"/>
<dbReference type="STRING" id="8355.A0A1L8I032"/>
<reference evidence="4" key="1">
    <citation type="submission" date="2025-08" db="UniProtKB">
        <authorList>
            <consortium name="RefSeq"/>
        </authorList>
    </citation>
    <scope>IDENTIFICATION</scope>
    <source>
        <strain evidence="4">J_2021</strain>
        <tissue evidence="4">Erythrocytes</tissue>
    </source>
</reference>
<feature type="coiled-coil region" evidence="1">
    <location>
        <begin position="539"/>
        <end position="573"/>
    </location>
</feature>
<dbReference type="InterPro" id="IPR029681">
    <property type="entry name" value="CCDC157"/>
</dbReference>
<accession>A0A1L8I032</accession>
<organism evidence="3 4">
    <name type="scientific">Xenopus laevis</name>
    <name type="common">African clawed frog</name>
    <dbReference type="NCBI Taxonomy" id="8355"/>
    <lineage>
        <taxon>Eukaryota</taxon>
        <taxon>Metazoa</taxon>
        <taxon>Chordata</taxon>
        <taxon>Craniata</taxon>
        <taxon>Vertebrata</taxon>
        <taxon>Euteleostomi</taxon>
        <taxon>Amphibia</taxon>
        <taxon>Batrachia</taxon>
        <taxon>Anura</taxon>
        <taxon>Pipoidea</taxon>
        <taxon>Pipidae</taxon>
        <taxon>Xenopodinae</taxon>
        <taxon>Xenopus</taxon>
        <taxon>Xenopus</taxon>
    </lineage>
</organism>
<dbReference type="RefSeq" id="XP_041421664.1">
    <property type="nucleotide sequence ID" value="XM_041565730.1"/>
</dbReference>
<dbReference type="OMA" id="QDQLWSP"/>
<dbReference type="PANTHER" id="PTHR43696">
    <property type="entry name" value="COILED-COIL DOMAIN-CONTAINING PROTEIN 157"/>
    <property type="match status" value="1"/>
</dbReference>
<dbReference type="PANTHER" id="PTHR43696:SF9">
    <property type="entry name" value="COILED-COIL DOMAIN-CONTAINING PROTEIN 157"/>
    <property type="match status" value="1"/>
</dbReference>